<dbReference type="GO" id="GO:0046872">
    <property type="term" value="F:metal ion binding"/>
    <property type="evidence" value="ECO:0007669"/>
    <property type="project" value="UniProtKB-KW"/>
</dbReference>
<dbReference type="GO" id="GO:0051907">
    <property type="term" value="F:S-(hydroxymethyl)glutathione synthase activity"/>
    <property type="evidence" value="ECO:0007669"/>
    <property type="project" value="UniProtKB-EC"/>
</dbReference>
<proteinExistence type="inferred from homology"/>
<keyword evidence="3" id="KW-0862">Zinc</keyword>
<dbReference type="RefSeq" id="WP_034106233.1">
    <property type="nucleotide sequence ID" value="NZ_PDJB01000001.1"/>
</dbReference>
<comment type="similarity">
    <text evidence="1">Belongs to the Gfa family.</text>
</comment>
<dbReference type="EC" id="4.4.1.22" evidence="5"/>
<dbReference type="KEGG" id="pfx:A7318_14330"/>
<gene>
    <name evidence="5" type="primary">gfa</name>
    <name evidence="5" type="ORF">PS683_03374</name>
</gene>
<dbReference type="SUPFAM" id="SSF51316">
    <property type="entry name" value="Mss4-like"/>
    <property type="match status" value="1"/>
</dbReference>
<dbReference type="InterPro" id="IPR006913">
    <property type="entry name" value="CENP-V/GFA"/>
</dbReference>
<dbReference type="PANTHER" id="PTHR33337">
    <property type="entry name" value="GFA DOMAIN-CONTAINING PROTEIN"/>
    <property type="match status" value="1"/>
</dbReference>
<evidence type="ECO:0000256" key="2">
    <source>
        <dbReference type="ARBA" id="ARBA00022723"/>
    </source>
</evidence>
<dbReference type="AlphaFoldDB" id="A0A5E7TUL3"/>
<evidence type="ECO:0000256" key="1">
    <source>
        <dbReference type="ARBA" id="ARBA00005495"/>
    </source>
</evidence>
<dbReference type="InterPro" id="IPR011057">
    <property type="entry name" value="Mss4-like_sf"/>
</dbReference>
<dbReference type="EMBL" id="LR700645">
    <property type="protein sequence ID" value="VVM15059.1"/>
    <property type="molecule type" value="Genomic_DNA"/>
</dbReference>
<accession>A0A5E7TUL3</accession>
<dbReference type="PROSITE" id="PS51891">
    <property type="entry name" value="CENP_V_GFA"/>
    <property type="match status" value="1"/>
</dbReference>
<protein>
    <submittedName>
        <fullName evidence="5">Glutathione-dependent formaldehyde-activating enzyme</fullName>
        <ecNumber evidence="5">4.4.1.22</ecNumber>
    </submittedName>
</protein>
<reference evidence="5" key="1">
    <citation type="submission" date="2019-09" db="EMBL/GenBank/DDBJ databases">
        <authorList>
            <person name="Chandra G."/>
            <person name="Truman W A."/>
        </authorList>
    </citation>
    <scope>NUCLEOTIDE SEQUENCE</scope>
    <source>
        <strain evidence="5">PS683</strain>
    </source>
</reference>
<sequence length="128" mass="13630">MDAFTQGSCLCGAVTYLVSTPLKAITHCHCKKCQKSHGAAFATYASAPLSAITVQATPAALKSYESSPGVTRQFCSQCGSSLFWSDARGRYPEWISIALGTLDTTVNAQKQTHSCVESKAAWFDGESP</sequence>
<dbReference type="PANTHER" id="PTHR33337:SF40">
    <property type="entry name" value="CENP-V_GFA DOMAIN-CONTAINING PROTEIN-RELATED"/>
    <property type="match status" value="1"/>
</dbReference>
<dbReference type="Gene3D" id="3.90.1590.10">
    <property type="entry name" value="glutathione-dependent formaldehyde- activating enzyme (gfa)"/>
    <property type="match status" value="1"/>
</dbReference>
<keyword evidence="2" id="KW-0479">Metal-binding</keyword>
<evidence type="ECO:0000256" key="4">
    <source>
        <dbReference type="ARBA" id="ARBA00023239"/>
    </source>
</evidence>
<evidence type="ECO:0000313" key="5">
    <source>
        <dbReference type="EMBL" id="VVM15059.1"/>
    </source>
</evidence>
<name>A0A5E7TUL3_PSEFL</name>
<evidence type="ECO:0000256" key="3">
    <source>
        <dbReference type="ARBA" id="ARBA00022833"/>
    </source>
</evidence>
<organism evidence="5">
    <name type="scientific">Pseudomonas fluorescens</name>
    <dbReference type="NCBI Taxonomy" id="294"/>
    <lineage>
        <taxon>Bacteria</taxon>
        <taxon>Pseudomonadati</taxon>
        <taxon>Pseudomonadota</taxon>
        <taxon>Gammaproteobacteria</taxon>
        <taxon>Pseudomonadales</taxon>
        <taxon>Pseudomonadaceae</taxon>
        <taxon>Pseudomonas</taxon>
    </lineage>
</organism>
<keyword evidence="4 5" id="KW-0456">Lyase</keyword>
<dbReference type="Pfam" id="PF04828">
    <property type="entry name" value="GFA"/>
    <property type="match status" value="1"/>
</dbReference>